<comment type="caution">
    <text evidence="1">The sequence shown here is derived from an EMBL/GenBank/DDBJ whole genome shotgun (WGS) entry which is preliminary data.</text>
</comment>
<evidence type="ECO:0008006" key="3">
    <source>
        <dbReference type="Google" id="ProtNLM"/>
    </source>
</evidence>
<evidence type="ECO:0000313" key="1">
    <source>
        <dbReference type="EMBL" id="TWB77262.1"/>
    </source>
</evidence>
<protein>
    <recommendedName>
        <fullName evidence="3">Nuclease-like protein</fullName>
    </recommendedName>
</protein>
<gene>
    <name evidence="1" type="ORF">FBZ87_10377</name>
</gene>
<proteinExistence type="predicted"/>
<dbReference type="Proteomes" id="UP000320516">
    <property type="component" value="Unassembled WGS sequence"/>
</dbReference>
<organism evidence="1 2">
    <name type="scientific">Nitrospirillum amazonense</name>
    <dbReference type="NCBI Taxonomy" id="28077"/>
    <lineage>
        <taxon>Bacteria</taxon>
        <taxon>Pseudomonadati</taxon>
        <taxon>Pseudomonadota</taxon>
        <taxon>Alphaproteobacteria</taxon>
        <taxon>Rhodospirillales</taxon>
        <taxon>Azospirillaceae</taxon>
        <taxon>Nitrospirillum</taxon>
    </lineage>
</organism>
<name>A0A560K1S4_9PROT</name>
<dbReference type="RefSeq" id="WP_145609896.1">
    <property type="nucleotide sequence ID" value="NZ_VITV01000003.1"/>
</dbReference>
<dbReference type="EMBL" id="VITV01000003">
    <property type="protein sequence ID" value="TWB77262.1"/>
    <property type="molecule type" value="Genomic_DNA"/>
</dbReference>
<accession>A0A560K1S4</accession>
<dbReference type="AlphaFoldDB" id="A0A560K1S4"/>
<sequence length="436" mass="48724">MAKIDDIKNVLIWGMERVINGNYVICGLDCNAHFEAYDLVIVSVPDTGGHVGNMVWFSLLRQAVDRYLNSGGIIFVHCNTNFFIPDGVGDFVNLIDIFHFNSIEYSRKRASGLVIASELAEYFKDMVGNWNYQHVIMGDNINPLLVTKRSNEISAGWIEFENGGVVTFLPPANINLEYLDILKHVAVGIKNKISQEKLPFPSWAIDPIIPGEIDFHNKAFQIKKKIENLESELFLTIEKEHSEAKWKGLFTSYGSSFVQIVMDAFKEIGIKSVNGPHPHADIIALVGGSLFAIEVKGLVGGAKSANVAQCSKWVSELYHSLVAEGDDVTEVDKKYRRCLDSLDIDLCSFDDKPHGMIVLNTYRDTPPWLRDGEDFVHNVVVDINREKFRAMTGLSLLKILIDFRSGALKSEDIAGEILGTTGVIRRVVKFEDGKIV</sequence>
<evidence type="ECO:0000313" key="2">
    <source>
        <dbReference type="Proteomes" id="UP000320516"/>
    </source>
</evidence>
<reference evidence="1 2" key="1">
    <citation type="submission" date="2019-06" db="EMBL/GenBank/DDBJ databases">
        <title>Genomic Encyclopedia of Type Strains, Phase IV (KMG-V): Genome sequencing to study the core and pangenomes of soil and plant-associated prokaryotes.</title>
        <authorList>
            <person name="Whitman W."/>
        </authorList>
    </citation>
    <scope>NUCLEOTIDE SEQUENCE [LARGE SCALE GENOMIC DNA]</scope>
    <source>
        <strain evidence="1 2">BR 12005</strain>
    </source>
</reference>